<dbReference type="InterPro" id="IPR018225">
    <property type="entry name" value="Transaldolase_AS"/>
</dbReference>
<dbReference type="RefSeq" id="WP_037568867.1">
    <property type="nucleotide sequence ID" value="NZ_BBJS01000007.1"/>
</dbReference>
<evidence type="ECO:0000256" key="10">
    <source>
        <dbReference type="ARBA" id="ARBA00048810"/>
    </source>
</evidence>
<dbReference type="EC" id="2.2.1.2" evidence="5 11"/>
<dbReference type="PANTHER" id="PTHR10683:SF31">
    <property type="entry name" value="TRANSALDOLASE"/>
    <property type="match status" value="1"/>
</dbReference>
<evidence type="ECO:0000256" key="8">
    <source>
        <dbReference type="ARBA" id="ARBA00023126"/>
    </source>
</evidence>
<dbReference type="GeneID" id="78526599"/>
<evidence type="ECO:0000256" key="5">
    <source>
        <dbReference type="ARBA" id="ARBA00013151"/>
    </source>
</evidence>
<dbReference type="AlphaFoldDB" id="A0A0C9N803"/>
<dbReference type="PIRSF" id="PIRSF036915">
    <property type="entry name" value="Trnald_Bac_Plnt"/>
    <property type="match status" value="1"/>
</dbReference>
<dbReference type="InterPro" id="IPR013785">
    <property type="entry name" value="Aldolase_TIM"/>
</dbReference>
<keyword evidence="7 11" id="KW-0808">Transferase</keyword>
<comment type="subcellular location">
    <subcellularLocation>
        <location evidence="2 11">Cytoplasm</location>
    </subcellularLocation>
</comment>
<dbReference type="InterPro" id="IPR001585">
    <property type="entry name" value="TAL/FSA"/>
</dbReference>
<comment type="catalytic activity">
    <reaction evidence="10 11">
        <text>D-sedoheptulose 7-phosphate + D-glyceraldehyde 3-phosphate = D-erythrose 4-phosphate + beta-D-fructose 6-phosphate</text>
        <dbReference type="Rhea" id="RHEA:17053"/>
        <dbReference type="ChEBI" id="CHEBI:16897"/>
        <dbReference type="ChEBI" id="CHEBI:57483"/>
        <dbReference type="ChEBI" id="CHEBI:57634"/>
        <dbReference type="ChEBI" id="CHEBI:59776"/>
        <dbReference type="EC" id="2.2.1.2"/>
    </reaction>
</comment>
<comment type="pathway">
    <text evidence="3 11">Carbohydrate degradation; pentose phosphate pathway; D-glyceraldehyde 3-phosphate and beta-D-fructose 6-phosphate from D-ribose 5-phosphate and D-xylulose 5-phosphate (non-oxidative stage): step 2/3.</text>
</comment>
<evidence type="ECO:0000256" key="4">
    <source>
        <dbReference type="ARBA" id="ARBA00008426"/>
    </source>
</evidence>
<accession>A0A0C9N803</accession>
<dbReference type="GO" id="GO:0005737">
    <property type="term" value="C:cytoplasm"/>
    <property type="evidence" value="ECO:0007669"/>
    <property type="project" value="UniProtKB-SubCell"/>
</dbReference>
<gene>
    <name evidence="11 12" type="primary">tal</name>
    <name evidence="12" type="ORF">SP6_07_00130</name>
</gene>
<evidence type="ECO:0000313" key="12">
    <source>
        <dbReference type="EMBL" id="GAN12227.1"/>
    </source>
</evidence>
<evidence type="ECO:0000256" key="2">
    <source>
        <dbReference type="ARBA" id="ARBA00004496"/>
    </source>
</evidence>
<comment type="similarity">
    <text evidence="4 11">Belongs to the transaldolase family. Type 2 subfamily.</text>
</comment>
<evidence type="ECO:0000256" key="11">
    <source>
        <dbReference type="HAMAP-Rule" id="MF_00493"/>
    </source>
</evidence>
<dbReference type="CDD" id="cd00955">
    <property type="entry name" value="Transaldolase_like"/>
    <property type="match status" value="1"/>
</dbReference>
<dbReference type="Gene3D" id="3.20.20.70">
    <property type="entry name" value="Aldolase class I"/>
    <property type="match status" value="1"/>
</dbReference>
<evidence type="ECO:0000313" key="13">
    <source>
        <dbReference type="Proteomes" id="UP000032025"/>
    </source>
</evidence>
<dbReference type="UniPathway" id="UPA00115">
    <property type="reaction ID" value="UER00414"/>
</dbReference>
<comment type="function">
    <text evidence="1 11">Transaldolase is important for the balance of metabolites in the pentose-phosphate pathway.</text>
</comment>
<protein>
    <recommendedName>
        <fullName evidence="5 11">Transaldolase</fullName>
        <ecNumber evidence="5 11">2.2.1.2</ecNumber>
    </recommendedName>
</protein>
<keyword evidence="8 11" id="KW-0570">Pentose shunt</keyword>
<dbReference type="Proteomes" id="UP000032025">
    <property type="component" value="Unassembled WGS sequence"/>
</dbReference>
<dbReference type="HAMAP" id="MF_00493">
    <property type="entry name" value="Transaldolase_2"/>
    <property type="match status" value="1"/>
</dbReference>
<organism evidence="12 13">
    <name type="scientific">Sphingomonas paucimobilis NBRC 13935</name>
    <dbReference type="NCBI Taxonomy" id="1219050"/>
    <lineage>
        <taxon>Bacteria</taxon>
        <taxon>Pseudomonadati</taxon>
        <taxon>Pseudomonadota</taxon>
        <taxon>Alphaproteobacteria</taxon>
        <taxon>Sphingomonadales</taxon>
        <taxon>Sphingomonadaceae</taxon>
        <taxon>Sphingomonas</taxon>
    </lineage>
</organism>
<comment type="caution">
    <text evidence="12">The sequence shown here is derived from an EMBL/GenBank/DDBJ whole genome shotgun (WGS) entry which is preliminary data.</text>
</comment>
<dbReference type="GO" id="GO:0005975">
    <property type="term" value="P:carbohydrate metabolic process"/>
    <property type="evidence" value="ECO:0007669"/>
    <property type="project" value="InterPro"/>
</dbReference>
<dbReference type="PANTHER" id="PTHR10683">
    <property type="entry name" value="TRANSALDOLASE"/>
    <property type="match status" value="1"/>
</dbReference>
<evidence type="ECO:0000256" key="3">
    <source>
        <dbReference type="ARBA" id="ARBA00004857"/>
    </source>
</evidence>
<dbReference type="PROSITE" id="PS01054">
    <property type="entry name" value="TRANSALDOLASE_1"/>
    <property type="match status" value="1"/>
</dbReference>
<dbReference type="SUPFAM" id="SSF51569">
    <property type="entry name" value="Aldolase"/>
    <property type="match status" value="1"/>
</dbReference>
<evidence type="ECO:0000256" key="6">
    <source>
        <dbReference type="ARBA" id="ARBA00022490"/>
    </source>
</evidence>
<dbReference type="Pfam" id="PF00923">
    <property type="entry name" value="TAL_FSA"/>
    <property type="match status" value="1"/>
</dbReference>
<keyword evidence="9 11" id="KW-0704">Schiff base</keyword>
<dbReference type="GO" id="GO:0004801">
    <property type="term" value="F:transaldolase activity"/>
    <property type="evidence" value="ECO:0007669"/>
    <property type="project" value="UniProtKB-UniRule"/>
</dbReference>
<reference evidence="12 13" key="1">
    <citation type="submission" date="2014-08" db="EMBL/GenBank/DDBJ databases">
        <title>Whole genome shotgun sequence of Sphingomonas paucimobilis NBRC 13935.</title>
        <authorList>
            <person name="Hosoyama A."/>
            <person name="Hashimoto M."/>
            <person name="Hosoyama Y."/>
            <person name="Noguchi M."/>
            <person name="Uohara A."/>
            <person name="Ohji S."/>
            <person name="Katano-Makiyama Y."/>
            <person name="Ichikawa N."/>
            <person name="Kimura A."/>
            <person name="Yamazoe A."/>
            <person name="Fujita N."/>
        </authorList>
    </citation>
    <scope>NUCLEOTIDE SEQUENCE [LARGE SCALE GENOMIC DNA]</scope>
    <source>
        <strain evidence="12 13">NBRC 13935</strain>
    </source>
</reference>
<dbReference type="GO" id="GO:0006098">
    <property type="term" value="P:pentose-phosphate shunt"/>
    <property type="evidence" value="ECO:0007669"/>
    <property type="project" value="UniProtKB-UniRule"/>
</dbReference>
<dbReference type="EMBL" id="BBJS01000007">
    <property type="protein sequence ID" value="GAN12227.1"/>
    <property type="molecule type" value="Genomic_DNA"/>
</dbReference>
<sequence>MSKLQELGAKGCAPWLDFVDRKFLEAKGLEKLVAEDGLTGVTSNPSIFEKAMGHGDAYDGTLGAFDKENPGAATIDRYEHLAIQDIKAAAETLKPVYDRLDAKDGYVSLEVSPYIADDTDATIAEAEKLWHAVDRPNLMIKIPGTDAGAPAISATIAKGINVNVTLLFSQDAYIKVAEAYVAGLEERAKAGQPIDRIASVASFFISRIDSAIDKKIDERVGAGDAEADALKAIRGKVAIANAKMAYQWYLEFLKSDRWQALAAKGAQPQRLLWASTGTKDPSYPDTLYVDTLIGPDTVNTMPPKTMDAFRDHGTVADTLTADIDEARHVLAEADRLGLDLNDVTDTLVQEGVASFVKAFDDLLGAIGKKQPATA</sequence>
<feature type="active site" description="Schiff-base intermediate with substrate" evidence="11">
    <location>
        <position position="141"/>
    </location>
</feature>
<dbReference type="NCBIfam" id="TIGR00876">
    <property type="entry name" value="tal_mycobact"/>
    <property type="match status" value="1"/>
</dbReference>
<keyword evidence="13" id="KW-1185">Reference proteome</keyword>
<keyword evidence="6 11" id="KW-0963">Cytoplasm</keyword>
<evidence type="ECO:0000256" key="7">
    <source>
        <dbReference type="ARBA" id="ARBA00022679"/>
    </source>
</evidence>
<name>A0A0C9N803_SPHPI</name>
<evidence type="ECO:0000256" key="9">
    <source>
        <dbReference type="ARBA" id="ARBA00023270"/>
    </source>
</evidence>
<dbReference type="NCBIfam" id="NF002881">
    <property type="entry name" value="PRK03343.1"/>
    <property type="match status" value="1"/>
</dbReference>
<dbReference type="InterPro" id="IPR004732">
    <property type="entry name" value="Transaldolase_2"/>
</dbReference>
<proteinExistence type="inferred from homology"/>
<evidence type="ECO:0000256" key="1">
    <source>
        <dbReference type="ARBA" id="ARBA00003518"/>
    </source>
</evidence>